<comment type="subcellular location">
    <subcellularLocation>
        <location evidence="1 6">Membrane</location>
        <topology evidence="1 6">Multi-pass membrane protein</topology>
    </subcellularLocation>
</comment>
<name>A0A8J2V745_9FLAO</name>
<keyword evidence="9" id="KW-1185">Reference proteome</keyword>
<evidence type="ECO:0000256" key="6">
    <source>
        <dbReference type="RuleBase" id="RU363058"/>
    </source>
</evidence>
<keyword evidence="6" id="KW-0592">Phosphate transport</keyword>
<proteinExistence type="inferred from homology"/>
<feature type="transmembrane region" description="Helical" evidence="6">
    <location>
        <begin position="314"/>
        <end position="332"/>
    </location>
</feature>
<feature type="transmembrane region" description="Helical" evidence="6">
    <location>
        <begin position="112"/>
        <end position="132"/>
    </location>
</feature>
<evidence type="ECO:0000256" key="5">
    <source>
        <dbReference type="ARBA" id="ARBA00023136"/>
    </source>
</evidence>
<feature type="transmembrane region" description="Helical" evidence="6">
    <location>
        <begin position="497"/>
        <end position="515"/>
    </location>
</feature>
<evidence type="ECO:0000256" key="2">
    <source>
        <dbReference type="ARBA" id="ARBA00022448"/>
    </source>
</evidence>
<gene>
    <name evidence="8" type="ORF">GCM10011312_03220</name>
</gene>
<dbReference type="InterPro" id="IPR001204">
    <property type="entry name" value="Phos_transporter"/>
</dbReference>
<dbReference type="PANTHER" id="PTHR11101:SF16">
    <property type="entry name" value="PHOSPHATE TRANSPORTER"/>
    <property type="match status" value="1"/>
</dbReference>
<dbReference type="Pfam" id="PF01384">
    <property type="entry name" value="PHO4"/>
    <property type="match status" value="1"/>
</dbReference>
<evidence type="ECO:0000256" key="1">
    <source>
        <dbReference type="ARBA" id="ARBA00004141"/>
    </source>
</evidence>
<feature type="coiled-coil region" evidence="7">
    <location>
        <begin position="651"/>
        <end position="704"/>
    </location>
</feature>
<dbReference type="GO" id="GO:0035435">
    <property type="term" value="P:phosphate ion transmembrane transport"/>
    <property type="evidence" value="ECO:0007669"/>
    <property type="project" value="TreeGrafter"/>
</dbReference>
<feature type="transmembrane region" description="Helical" evidence="6">
    <location>
        <begin position="79"/>
        <end position="100"/>
    </location>
</feature>
<evidence type="ECO:0000256" key="4">
    <source>
        <dbReference type="ARBA" id="ARBA00022989"/>
    </source>
</evidence>
<accession>A0A8J2V745</accession>
<reference evidence="8" key="1">
    <citation type="journal article" date="2014" name="Int. J. Syst. Evol. Microbiol.">
        <title>Complete genome sequence of Corynebacterium casei LMG S-19264T (=DSM 44701T), isolated from a smear-ripened cheese.</title>
        <authorList>
            <consortium name="US DOE Joint Genome Institute (JGI-PGF)"/>
            <person name="Walter F."/>
            <person name="Albersmeier A."/>
            <person name="Kalinowski J."/>
            <person name="Ruckert C."/>
        </authorList>
    </citation>
    <scope>NUCLEOTIDE SEQUENCE</scope>
    <source>
        <strain evidence="8">CGMCC 1.12924</strain>
    </source>
</reference>
<protein>
    <recommendedName>
        <fullName evidence="6">Phosphate transporter</fullName>
    </recommendedName>
</protein>
<evidence type="ECO:0000313" key="8">
    <source>
        <dbReference type="EMBL" id="GGD82237.1"/>
    </source>
</evidence>
<keyword evidence="5 6" id="KW-0472">Membrane</keyword>
<evidence type="ECO:0000256" key="7">
    <source>
        <dbReference type="SAM" id="Coils"/>
    </source>
</evidence>
<dbReference type="GO" id="GO:0005315">
    <property type="term" value="F:phosphate transmembrane transporter activity"/>
    <property type="evidence" value="ECO:0007669"/>
    <property type="project" value="InterPro"/>
</dbReference>
<comment type="caution">
    <text evidence="8">The sequence shown here is derived from an EMBL/GenBank/DDBJ whole genome shotgun (WGS) entry which is preliminary data.</text>
</comment>
<feature type="transmembrane region" description="Helical" evidence="6">
    <location>
        <begin position="227"/>
        <end position="247"/>
    </location>
</feature>
<dbReference type="GO" id="GO:0016020">
    <property type="term" value="C:membrane"/>
    <property type="evidence" value="ECO:0007669"/>
    <property type="project" value="UniProtKB-SubCell"/>
</dbReference>
<reference evidence="8" key="2">
    <citation type="submission" date="2020-09" db="EMBL/GenBank/DDBJ databases">
        <authorList>
            <person name="Sun Q."/>
            <person name="Zhou Y."/>
        </authorList>
    </citation>
    <scope>NUCLEOTIDE SEQUENCE</scope>
    <source>
        <strain evidence="8">CGMCC 1.12924</strain>
    </source>
</reference>
<dbReference type="EMBL" id="BMGK01000001">
    <property type="protein sequence ID" value="GGD82237.1"/>
    <property type="molecule type" value="Genomic_DNA"/>
</dbReference>
<evidence type="ECO:0000313" key="9">
    <source>
        <dbReference type="Proteomes" id="UP000652231"/>
    </source>
</evidence>
<feature type="transmembrane region" description="Helical" evidence="6">
    <location>
        <begin position="188"/>
        <end position="207"/>
    </location>
</feature>
<evidence type="ECO:0000256" key="3">
    <source>
        <dbReference type="ARBA" id="ARBA00022692"/>
    </source>
</evidence>
<feature type="transmembrane region" description="Helical" evidence="6">
    <location>
        <begin position="152"/>
        <end position="176"/>
    </location>
</feature>
<organism evidence="8 9">
    <name type="scientific">Planktosalinus lacus</name>
    <dbReference type="NCBI Taxonomy" id="1526573"/>
    <lineage>
        <taxon>Bacteria</taxon>
        <taxon>Pseudomonadati</taxon>
        <taxon>Bacteroidota</taxon>
        <taxon>Flavobacteriia</taxon>
        <taxon>Flavobacteriales</taxon>
        <taxon>Flavobacteriaceae</taxon>
        <taxon>Planktosalinus</taxon>
    </lineage>
</organism>
<keyword evidence="2 6" id="KW-0813">Transport</keyword>
<keyword evidence="3 6" id="KW-0812">Transmembrane</keyword>
<sequence length="755" mass="83740">MNDMYLIMLIALAVLAVADLVVGVANDAVNFLNSAIGSKAVSFKLIMIVASLGIFFGAVSSSGMMEIARSGIFIPSEFYFNEIMIICMAVMIGDILLLGFFNSLGMPTSTTVSIIFNLLGAAVAVSLLKIYNTDDSFSTLGNYINSAKALEIIVGILMSVGIAFVVGAVVQYITRYLVSFNFEKKPKVVPALFGGVGITAIFYFIIIKGLKGTTILPEQLTIWADSNMWMFLLYNFIIWSLVSFLLNVLIKLDVYKLIIVLGTFALAMAFAGNDLVNFVGVPIAAFQGWEAWTASGIAADQYEMTVLANKVSTPIYLLLLSGLIMVLTLWFSEKAQRVLKTSVDLSRQDEGKERFQANLLSQQLVRVSIILNAGITKILPKKINESIEKRFKKIETNPYDKKIDAPAFDMIRAAVNLMVASLLISFATSLKLPLSTTYVTFMVAMGTSLADRAWGSDSAVYRVAGVLNVIGGWFMTAIAAFLTAATLAFIIFTVGEVSLIVLFALALILILRTYLKGKKAAAEFKEDELLRRAESTSIKGIIEESSSNVSTIIKRSGKVYSATLEGLAKQNIKKLKNAKKYTAKLDEEVEELKDHIFFYIKNLQGHDVGASRFYLLAQDHLQDITQSLELITKVSLKHVKNNHKGLKFNQIKDLKQIEEELLELFNKIKKEFDSKSLENLGEILNEKQNLLNKVSAQIEKQISRTKDPESSSKNTTLYFTLLLETKDIIVSTIEMLELYYIEYKKAVELEKKDLL</sequence>
<dbReference type="Proteomes" id="UP000652231">
    <property type="component" value="Unassembled WGS sequence"/>
</dbReference>
<feature type="transmembrane region" description="Helical" evidence="6">
    <location>
        <begin position="254"/>
        <end position="272"/>
    </location>
</feature>
<dbReference type="AlphaFoldDB" id="A0A8J2V745"/>
<feature type="transmembrane region" description="Helical" evidence="6">
    <location>
        <begin position="41"/>
        <end position="59"/>
    </location>
</feature>
<feature type="transmembrane region" description="Helical" evidence="6">
    <location>
        <begin position="466"/>
        <end position="491"/>
    </location>
</feature>
<dbReference type="PANTHER" id="PTHR11101">
    <property type="entry name" value="PHOSPHATE TRANSPORTER"/>
    <property type="match status" value="1"/>
</dbReference>
<keyword evidence="7" id="KW-0175">Coiled coil</keyword>
<feature type="transmembrane region" description="Helical" evidence="6">
    <location>
        <begin position="6"/>
        <end position="29"/>
    </location>
</feature>
<dbReference type="RefSeq" id="WP_188438797.1">
    <property type="nucleotide sequence ID" value="NZ_BMGK01000001.1"/>
</dbReference>
<comment type="similarity">
    <text evidence="6">Belongs to the inorganic phosphate transporter (PiT) (TC 2.A.20) family.</text>
</comment>
<keyword evidence="4 6" id="KW-1133">Transmembrane helix</keyword>